<dbReference type="InterPro" id="IPR001478">
    <property type="entry name" value="PDZ"/>
</dbReference>
<sequence>MMSGNSDPRARYTHLQEKKTALESELLELLDSLKPHNTNMTDPLIDTQNFPRSDIDVYTVRHLRSSIIRKQNDHKALMAQIEQEMHSVFSSMASKPSAPVASNSTSTTLDSTTPSPSTPFALVNSVADGSPAAESGLSPGDRVIRFGSVEAAARSGETNQQVLAKLAGVVVEGRAVEVVVLRGRETCVLSLTPQKWSGRGLLGCHLMPVV</sequence>
<dbReference type="GO" id="GO:0005737">
    <property type="term" value="C:cytoplasm"/>
    <property type="evidence" value="ECO:0007669"/>
    <property type="project" value="TreeGrafter"/>
</dbReference>
<feature type="region of interest" description="Disordered" evidence="3">
    <location>
        <begin position="92"/>
        <end position="116"/>
    </location>
</feature>
<dbReference type="EMBL" id="QEAP01000101">
    <property type="protein sequence ID" value="TPX74952.1"/>
    <property type="molecule type" value="Genomic_DNA"/>
</dbReference>
<dbReference type="AlphaFoldDB" id="A0A507FFN4"/>
<dbReference type="PANTHER" id="PTHR12651:SF1">
    <property type="entry name" value="26S PROTEASOME NON-ATPASE REGULATORY SUBUNIT 9"/>
    <property type="match status" value="1"/>
</dbReference>
<evidence type="ECO:0000256" key="1">
    <source>
        <dbReference type="ARBA" id="ARBA00023186"/>
    </source>
</evidence>
<evidence type="ECO:0000259" key="4">
    <source>
        <dbReference type="SMART" id="SM00228"/>
    </source>
</evidence>
<keyword evidence="6" id="KW-1185">Reference proteome</keyword>
<organism evidence="5 6">
    <name type="scientific">Chytriomyces confervae</name>
    <dbReference type="NCBI Taxonomy" id="246404"/>
    <lineage>
        <taxon>Eukaryota</taxon>
        <taxon>Fungi</taxon>
        <taxon>Fungi incertae sedis</taxon>
        <taxon>Chytridiomycota</taxon>
        <taxon>Chytridiomycota incertae sedis</taxon>
        <taxon>Chytridiomycetes</taxon>
        <taxon>Chytridiales</taxon>
        <taxon>Chytriomycetaceae</taxon>
        <taxon>Chytriomyces</taxon>
    </lineage>
</organism>
<comment type="caution">
    <text evidence="5">The sequence shown here is derived from an EMBL/GenBank/DDBJ whole genome shotgun (WGS) entry which is preliminary data.</text>
</comment>
<dbReference type="GO" id="GO:0005634">
    <property type="term" value="C:nucleus"/>
    <property type="evidence" value="ECO:0007669"/>
    <property type="project" value="TreeGrafter"/>
</dbReference>
<dbReference type="SUPFAM" id="SSF50156">
    <property type="entry name" value="PDZ domain-like"/>
    <property type="match status" value="1"/>
</dbReference>
<dbReference type="SMART" id="SM00228">
    <property type="entry name" value="PDZ"/>
    <property type="match status" value="1"/>
</dbReference>
<dbReference type="GO" id="GO:0070682">
    <property type="term" value="P:proteasome regulatory particle assembly"/>
    <property type="evidence" value="ECO:0007669"/>
    <property type="project" value="InterPro"/>
</dbReference>
<dbReference type="InterPro" id="IPR035269">
    <property type="entry name" value="PSMD9"/>
</dbReference>
<dbReference type="InterPro" id="IPR040815">
    <property type="entry name" value="Nas2_N"/>
</dbReference>
<dbReference type="Proteomes" id="UP000320333">
    <property type="component" value="Unassembled WGS sequence"/>
</dbReference>
<dbReference type="FunFam" id="2.30.42.10:FF:000107">
    <property type="entry name" value="26S proteasome non-ATPase regulatory subunit 9"/>
    <property type="match status" value="1"/>
</dbReference>
<name>A0A507FFN4_9FUNG</name>
<evidence type="ECO:0000256" key="3">
    <source>
        <dbReference type="SAM" id="MobiDB-lite"/>
    </source>
</evidence>
<reference evidence="5 6" key="1">
    <citation type="journal article" date="2019" name="Sci. Rep.">
        <title>Comparative genomics of chytrid fungi reveal insights into the obligate biotrophic and pathogenic lifestyle of Synchytrium endobioticum.</title>
        <authorList>
            <person name="van de Vossenberg B.T.L.H."/>
            <person name="Warris S."/>
            <person name="Nguyen H.D.T."/>
            <person name="van Gent-Pelzer M.P.E."/>
            <person name="Joly D.L."/>
            <person name="van de Geest H.C."/>
            <person name="Bonants P.J.M."/>
            <person name="Smith D.S."/>
            <person name="Levesque C.A."/>
            <person name="van der Lee T.A.J."/>
        </authorList>
    </citation>
    <scope>NUCLEOTIDE SEQUENCE [LARGE SCALE GENOMIC DNA]</scope>
    <source>
        <strain evidence="5 6">CBS 675.73</strain>
    </source>
</reference>
<proteinExistence type="predicted"/>
<dbReference type="Pfam" id="PF18265">
    <property type="entry name" value="Nas2_N"/>
    <property type="match status" value="1"/>
</dbReference>
<feature type="compositionally biased region" description="Low complexity" evidence="3">
    <location>
        <begin position="102"/>
        <end position="116"/>
    </location>
</feature>
<keyword evidence="1" id="KW-0143">Chaperone</keyword>
<dbReference type="PANTHER" id="PTHR12651">
    <property type="entry name" value="26S PROTEASOME NON-ATPASE REGULATORY SUBUNIT 9"/>
    <property type="match status" value="1"/>
</dbReference>
<dbReference type="Gene3D" id="6.10.140.1710">
    <property type="match status" value="1"/>
</dbReference>
<accession>A0A507FFN4</accession>
<feature type="domain" description="PDZ" evidence="4">
    <location>
        <begin position="75"/>
        <end position="184"/>
    </location>
</feature>
<gene>
    <name evidence="5" type="ORF">CcCBS67573_g03763</name>
</gene>
<dbReference type="Gene3D" id="2.30.42.10">
    <property type="match status" value="1"/>
</dbReference>
<protein>
    <recommendedName>
        <fullName evidence="2">Probable 26S proteasome regulatory subunit p27</fullName>
    </recommendedName>
</protein>
<dbReference type="OrthoDB" id="72325at2759"/>
<dbReference type="STRING" id="246404.A0A507FFN4"/>
<evidence type="ECO:0000313" key="6">
    <source>
        <dbReference type="Proteomes" id="UP000320333"/>
    </source>
</evidence>
<evidence type="ECO:0000313" key="5">
    <source>
        <dbReference type="EMBL" id="TPX74952.1"/>
    </source>
</evidence>
<dbReference type="InterPro" id="IPR036034">
    <property type="entry name" value="PDZ_sf"/>
</dbReference>
<evidence type="ECO:0000256" key="2">
    <source>
        <dbReference type="ARBA" id="ARBA00068021"/>
    </source>
</evidence>